<dbReference type="EMBL" id="JARKIB010000175">
    <property type="protein sequence ID" value="KAJ7728103.1"/>
    <property type="molecule type" value="Genomic_DNA"/>
</dbReference>
<dbReference type="Proteomes" id="UP001215598">
    <property type="component" value="Unassembled WGS sequence"/>
</dbReference>
<comment type="caution">
    <text evidence="1">The sequence shown here is derived from an EMBL/GenBank/DDBJ whole genome shotgun (WGS) entry which is preliminary data.</text>
</comment>
<name>A0AAD7MQ89_9AGAR</name>
<sequence>MAAYLRNRGLLIECLCAFTSVGNHNPRSCQIMISPVTGDVLAFCHFDSDRCGFKLNLSDIHKKSLLTSTYPFLPTLATNRASNMDVLHVTFMLKEFPAQDAAPYFEGYFGEHISTFPAGTGTRQLTSQLLVRRRRRFNRNTLDYSPYARDQRAVPASNHRYREIDDDIVPARQVQTAPSRIPAANAVAGPSRLALDSVSFPLRRRSEGTGGKEARFLRKLGEGQGISEDFFDTLVERCGKCKCLYAASKIKAHSKGCLGVVDIL</sequence>
<gene>
    <name evidence="1" type="ORF">B0H16DRAFT_245442</name>
</gene>
<evidence type="ECO:0000313" key="2">
    <source>
        <dbReference type="Proteomes" id="UP001215598"/>
    </source>
</evidence>
<evidence type="ECO:0000313" key="1">
    <source>
        <dbReference type="EMBL" id="KAJ7728103.1"/>
    </source>
</evidence>
<organism evidence="1 2">
    <name type="scientific">Mycena metata</name>
    <dbReference type="NCBI Taxonomy" id="1033252"/>
    <lineage>
        <taxon>Eukaryota</taxon>
        <taxon>Fungi</taxon>
        <taxon>Dikarya</taxon>
        <taxon>Basidiomycota</taxon>
        <taxon>Agaricomycotina</taxon>
        <taxon>Agaricomycetes</taxon>
        <taxon>Agaricomycetidae</taxon>
        <taxon>Agaricales</taxon>
        <taxon>Marasmiineae</taxon>
        <taxon>Mycenaceae</taxon>
        <taxon>Mycena</taxon>
    </lineage>
</organism>
<protein>
    <submittedName>
        <fullName evidence="1">Uncharacterized protein</fullName>
    </submittedName>
</protein>
<proteinExistence type="predicted"/>
<reference evidence="1" key="1">
    <citation type="submission" date="2023-03" db="EMBL/GenBank/DDBJ databases">
        <title>Massive genome expansion in bonnet fungi (Mycena s.s.) driven by repeated elements and novel gene families across ecological guilds.</title>
        <authorList>
            <consortium name="Lawrence Berkeley National Laboratory"/>
            <person name="Harder C.B."/>
            <person name="Miyauchi S."/>
            <person name="Viragh M."/>
            <person name="Kuo A."/>
            <person name="Thoen E."/>
            <person name="Andreopoulos B."/>
            <person name="Lu D."/>
            <person name="Skrede I."/>
            <person name="Drula E."/>
            <person name="Henrissat B."/>
            <person name="Morin E."/>
            <person name="Kohler A."/>
            <person name="Barry K."/>
            <person name="LaButti K."/>
            <person name="Morin E."/>
            <person name="Salamov A."/>
            <person name="Lipzen A."/>
            <person name="Mereny Z."/>
            <person name="Hegedus B."/>
            <person name="Baldrian P."/>
            <person name="Stursova M."/>
            <person name="Weitz H."/>
            <person name="Taylor A."/>
            <person name="Grigoriev I.V."/>
            <person name="Nagy L.G."/>
            <person name="Martin F."/>
            <person name="Kauserud H."/>
        </authorList>
    </citation>
    <scope>NUCLEOTIDE SEQUENCE</scope>
    <source>
        <strain evidence="1">CBHHK182m</strain>
    </source>
</reference>
<dbReference type="AlphaFoldDB" id="A0AAD7MQ89"/>
<accession>A0AAD7MQ89</accession>
<keyword evidence="2" id="KW-1185">Reference proteome</keyword>